<dbReference type="SUPFAM" id="SSF49777">
    <property type="entry name" value="PEBP-like"/>
    <property type="match status" value="1"/>
</dbReference>
<evidence type="ECO:0000313" key="2">
    <source>
        <dbReference type="EMBL" id="RKQ85004.1"/>
    </source>
</evidence>
<dbReference type="Pfam" id="PF01161">
    <property type="entry name" value="PBP"/>
    <property type="match status" value="1"/>
</dbReference>
<accession>A0A660KVC9</accession>
<gene>
    <name evidence="2" type="ORF">C8N24_6638</name>
</gene>
<dbReference type="Gene3D" id="3.90.280.10">
    <property type="entry name" value="PEBP-like"/>
    <property type="match status" value="1"/>
</dbReference>
<sequence>MGTGRPFVAALAAAALITGCGGDDEPAASTLPTAPDTINFSSPDFKDGAAIPAKLTCDGDGTPPTLVWRAVPSGQAVETVLVVEDPDAKDGPFFHWTAYGMTAATGAGLAPQGQFPAGTKYGENSAGKSGWTPPCPPEGDGPHRYIFSLYAIKDASALEDGASPQDVLDKVKGAVARGTFTGTYERKQ</sequence>
<name>A0A660KVC9_9ACTN</name>
<dbReference type="Proteomes" id="UP000278962">
    <property type="component" value="Unassembled WGS sequence"/>
</dbReference>
<dbReference type="PANTHER" id="PTHR30289:SF1">
    <property type="entry name" value="PEBP (PHOSPHATIDYLETHANOLAMINE-BINDING PROTEIN) FAMILY PROTEIN"/>
    <property type="match status" value="1"/>
</dbReference>
<dbReference type="EMBL" id="RBIL01000003">
    <property type="protein sequence ID" value="RKQ85004.1"/>
    <property type="molecule type" value="Genomic_DNA"/>
</dbReference>
<protein>
    <submittedName>
        <fullName evidence="2">PBP family phospholipid-binding protein</fullName>
    </submittedName>
</protein>
<dbReference type="PROSITE" id="PS51257">
    <property type="entry name" value="PROKAR_LIPOPROTEIN"/>
    <property type="match status" value="1"/>
</dbReference>
<comment type="caution">
    <text evidence="2">The sequence shown here is derived from an EMBL/GenBank/DDBJ whole genome shotgun (WGS) entry which is preliminary data.</text>
</comment>
<dbReference type="RefSeq" id="WP_170179585.1">
    <property type="nucleotide sequence ID" value="NZ_RBIL01000003.1"/>
</dbReference>
<dbReference type="InterPro" id="IPR008914">
    <property type="entry name" value="PEBP"/>
</dbReference>
<organism evidence="2 3">
    <name type="scientific">Solirubrobacter pauli</name>
    <dbReference type="NCBI Taxonomy" id="166793"/>
    <lineage>
        <taxon>Bacteria</taxon>
        <taxon>Bacillati</taxon>
        <taxon>Actinomycetota</taxon>
        <taxon>Thermoleophilia</taxon>
        <taxon>Solirubrobacterales</taxon>
        <taxon>Solirubrobacteraceae</taxon>
        <taxon>Solirubrobacter</taxon>
    </lineage>
</organism>
<proteinExistence type="inferred from homology"/>
<dbReference type="PANTHER" id="PTHR30289">
    <property type="entry name" value="UNCHARACTERIZED PROTEIN YBCL-RELATED"/>
    <property type="match status" value="1"/>
</dbReference>
<evidence type="ECO:0000313" key="3">
    <source>
        <dbReference type="Proteomes" id="UP000278962"/>
    </source>
</evidence>
<evidence type="ECO:0000256" key="1">
    <source>
        <dbReference type="ARBA" id="ARBA00007120"/>
    </source>
</evidence>
<reference evidence="2 3" key="1">
    <citation type="submission" date="2018-10" db="EMBL/GenBank/DDBJ databases">
        <title>Genomic Encyclopedia of Archaeal and Bacterial Type Strains, Phase II (KMG-II): from individual species to whole genera.</title>
        <authorList>
            <person name="Goeker M."/>
        </authorList>
    </citation>
    <scope>NUCLEOTIDE SEQUENCE [LARGE SCALE GENOMIC DNA]</scope>
    <source>
        <strain evidence="2 3">DSM 14954</strain>
    </source>
</reference>
<dbReference type="CDD" id="cd00865">
    <property type="entry name" value="PEBP_bact_arch"/>
    <property type="match status" value="1"/>
</dbReference>
<dbReference type="AlphaFoldDB" id="A0A660KVC9"/>
<dbReference type="InterPro" id="IPR005247">
    <property type="entry name" value="YbhB_YbcL/LppC-like"/>
</dbReference>
<dbReference type="InterPro" id="IPR036610">
    <property type="entry name" value="PEBP-like_sf"/>
</dbReference>
<dbReference type="NCBIfam" id="TIGR00481">
    <property type="entry name" value="YbhB/YbcL family Raf kinase inhibitor-like protein"/>
    <property type="match status" value="1"/>
</dbReference>
<comment type="similarity">
    <text evidence="1">Belongs to the UPF0098 family.</text>
</comment>
<keyword evidence="3" id="KW-1185">Reference proteome</keyword>